<dbReference type="EMBL" id="QGKV02001507">
    <property type="protein sequence ID" value="KAF3531092.1"/>
    <property type="molecule type" value="Genomic_DNA"/>
</dbReference>
<proteinExistence type="predicted"/>
<reference evidence="1 2" key="1">
    <citation type="journal article" date="2020" name="BMC Genomics">
        <title>Intraspecific diversification of the crop wild relative Brassica cretica Lam. using demographic model selection.</title>
        <authorList>
            <person name="Kioukis A."/>
            <person name="Michalopoulou V.A."/>
            <person name="Briers L."/>
            <person name="Pirintsos S."/>
            <person name="Studholme D.J."/>
            <person name="Pavlidis P."/>
            <person name="Sarris P.F."/>
        </authorList>
    </citation>
    <scope>NUCLEOTIDE SEQUENCE [LARGE SCALE GENOMIC DNA]</scope>
    <source>
        <strain evidence="2">cv. PFS-1207/04</strain>
    </source>
</reference>
<protein>
    <submittedName>
        <fullName evidence="1">Uncharacterized protein</fullName>
    </submittedName>
</protein>
<sequence>MKSPSASTGADCQAFCRRSLRDLQIRLQQTISAKPTPRYLLILSRFLEVLVRNLIVDVCCLLEVLSLLHQISFRADEIATLCNQTIINLLMTFTV</sequence>
<organism evidence="1 2">
    <name type="scientific">Brassica cretica</name>
    <name type="common">Mustard</name>
    <dbReference type="NCBI Taxonomy" id="69181"/>
    <lineage>
        <taxon>Eukaryota</taxon>
        <taxon>Viridiplantae</taxon>
        <taxon>Streptophyta</taxon>
        <taxon>Embryophyta</taxon>
        <taxon>Tracheophyta</taxon>
        <taxon>Spermatophyta</taxon>
        <taxon>Magnoliopsida</taxon>
        <taxon>eudicotyledons</taxon>
        <taxon>Gunneridae</taxon>
        <taxon>Pentapetalae</taxon>
        <taxon>rosids</taxon>
        <taxon>malvids</taxon>
        <taxon>Brassicales</taxon>
        <taxon>Brassicaceae</taxon>
        <taxon>Brassiceae</taxon>
        <taxon>Brassica</taxon>
    </lineage>
</organism>
<evidence type="ECO:0000313" key="1">
    <source>
        <dbReference type="EMBL" id="KAF3531092.1"/>
    </source>
</evidence>
<keyword evidence="2" id="KW-1185">Reference proteome</keyword>
<name>A0ABQ7BFK5_BRACR</name>
<comment type="caution">
    <text evidence="1">The sequence shown here is derived from an EMBL/GenBank/DDBJ whole genome shotgun (WGS) entry which is preliminary data.</text>
</comment>
<evidence type="ECO:0000313" key="2">
    <source>
        <dbReference type="Proteomes" id="UP000266723"/>
    </source>
</evidence>
<accession>A0ABQ7BFK5</accession>
<dbReference type="Proteomes" id="UP000266723">
    <property type="component" value="Unassembled WGS sequence"/>
</dbReference>
<gene>
    <name evidence="1" type="ORF">DY000_02038405</name>
</gene>